<protein>
    <submittedName>
        <fullName evidence="2">GntR family transcriptional regulator</fullName>
    </submittedName>
</protein>
<evidence type="ECO:0000313" key="2">
    <source>
        <dbReference type="EMBL" id="RQK75709.1"/>
    </source>
</evidence>
<gene>
    <name evidence="2" type="ORF">COH52_12495</name>
    <name evidence="1" type="ORF">ERS514591_00004</name>
</gene>
<reference evidence="2 4" key="2">
    <citation type="submission" date="2017-09" db="EMBL/GenBank/DDBJ databases">
        <title>Phenotypic and genotypic characterization of Colombian isolates of Neisseria meningitidis recovered from invasive disease.</title>
        <authorList>
            <person name="Duarte C."/>
            <person name="Gabastou J.M."/>
            <person name="Moreno J."/>
        </authorList>
    </citation>
    <scope>NUCLEOTIDE SEQUENCE [LARGE SCALE GENOMIC DNA]</scope>
    <source>
        <strain evidence="2 4">INS-Nm1012</strain>
    </source>
</reference>
<evidence type="ECO:0000313" key="1">
    <source>
        <dbReference type="EMBL" id="CWP32956.1"/>
    </source>
</evidence>
<dbReference type="Proteomes" id="UP000283666">
    <property type="component" value="Unassembled WGS sequence"/>
</dbReference>
<dbReference type="Proteomes" id="UP000072443">
    <property type="component" value="Unassembled WGS sequence"/>
</dbReference>
<comment type="caution">
    <text evidence="2">The sequence shown here is derived from an EMBL/GenBank/DDBJ whole genome shotgun (WGS) entry which is preliminary data.</text>
</comment>
<name>A0A425AZS2_NEIME</name>
<evidence type="ECO:0000313" key="4">
    <source>
        <dbReference type="Proteomes" id="UP000283666"/>
    </source>
</evidence>
<dbReference type="EMBL" id="NWZY01000055">
    <property type="protein sequence ID" value="RQK75709.1"/>
    <property type="molecule type" value="Genomic_DNA"/>
</dbReference>
<sequence>MKEFPDLEKRLIMLEVAVQDLEERSLTDSFVLAWLLQRITRQEPTSIEQVRSFLQAQAKTFEPDSVQREHLESLLEIVESAQGLA</sequence>
<dbReference type="RefSeq" id="WP_002219322.1">
    <property type="nucleotide sequence ID" value="NZ_CP012391.1"/>
</dbReference>
<evidence type="ECO:0000313" key="3">
    <source>
        <dbReference type="Proteomes" id="UP000072443"/>
    </source>
</evidence>
<accession>A0A425AZS2</accession>
<organism evidence="2 4">
    <name type="scientific">Neisseria meningitidis</name>
    <dbReference type="NCBI Taxonomy" id="487"/>
    <lineage>
        <taxon>Bacteria</taxon>
        <taxon>Pseudomonadati</taxon>
        <taxon>Pseudomonadota</taxon>
        <taxon>Betaproteobacteria</taxon>
        <taxon>Neisseriales</taxon>
        <taxon>Neisseriaceae</taxon>
        <taxon>Neisseria</taxon>
    </lineage>
</organism>
<proteinExistence type="predicted"/>
<dbReference type="AlphaFoldDB" id="A0A425AZS2"/>
<reference evidence="1 3" key="1">
    <citation type="submission" date="2016-02" db="EMBL/GenBank/DDBJ databases">
        <authorList>
            <consortium name="Pathogen Informatics"/>
        </authorList>
    </citation>
    <scope>NUCLEOTIDE SEQUENCE [LARGE SCALE GENOMIC DNA]</scope>
    <source>
        <strain evidence="1 3">2842STDY5881269</strain>
    </source>
</reference>
<dbReference type="EMBL" id="FEVP01000001">
    <property type="protein sequence ID" value="CWP32956.1"/>
    <property type="molecule type" value="Genomic_DNA"/>
</dbReference>